<gene>
    <name evidence="1" type="ORF">HELGO_WM406</name>
</gene>
<proteinExistence type="predicted"/>
<sequence>MKRRLVRFRKFSRRMKHGLHIEWKETVEIPKLIKNKEYKKAGNQVLDIVKMTSLGAIWVIPGGAVLTAIIVKFSHKARPSAFHPEKKEE</sequence>
<dbReference type="AlphaFoldDB" id="A0A6S6TJH9"/>
<evidence type="ECO:0000313" key="1">
    <source>
        <dbReference type="EMBL" id="CAA6818337.1"/>
    </source>
</evidence>
<accession>A0A6S6TJH9</accession>
<protein>
    <submittedName>
        <fullName evidence="1">Uncharacterized protein</fullName>
    </submittedName>
</protein>
<dbReference type="EMBL" id="CACVAS010000107">
    <property type="protein sequence ID" value="CAA6818337.1"/>
    <property type="molecule type" value="Genomic_DNA"/>
</dbReference>
<name>A0A6S6TJH9_9BACT</name>
<organism evidence="1">
    <name type="scientific">uncultured Sulfurovum sp</name>
    <dbReference type="NCBI Taxonomy" id="269237"/>
    <lineage>
        <taxon>Bacteria</taxon>
        <taxon>Pseudomonadati</taxon>
        <taxon>Campylobacterota</taxon>
        <taxon>Epsilonproteobacteria</taxon>
        <taxon>Campylobacterales</taxon>
        <taxon>Sulfurovaceae</taxon>
        <taxon>Sulfurovum</taxon>
        <taxon>environmental samples</taxon>
    </lineage>
</organism>
<reference evidence="1" key="1">
    <citation type="submission" date="2020-01" db="EMBL/GenBank/DDBJ databases">
        <authorList>
            <person name="Meier V. D."/>
            <person name="Meier V D."/>
        </authorList>
    </citation>
    <scope>NUCLEOTIDE SEQUENCE</scope>
    <source>
        <strain evidence="1">HLG_WM_MAG_01</strain>
    </source>
</reference>